<comment type="caution">
    <text evidence="2">The sequence shown here is derived from an EMBL/GenBank/DDBJ whole genome shotgun (WGS) entry which is preliminary data.</text>
</comment>
<dbReference type="AlphaFoldDB" id="A0A1V6REX5"/>
<sequence>MNLLWSLVVAIWYLPLMVQARAVFAHFMVSNTAGYKVSDWEEHMSEAIHAHIDAFALNIANDEDITESSLGNAFLAAQNTGFQLFFSFDYAGNGPWDKAKVISLLNSYAGSSLTYWHHNGQPLCSTFEGPGNAADWANIKKATNCFFVPDWSSLGAKIAMDQANGIADGLFSWAAWPYGPSDMDTYTDASYQQFLNGKAYMMPVSPWFYTNMPGYDKNWMWRGDDLWYDRWQQVMYLAPEFVEIISWNDYGESHYIGPSYDSHKELADATYVAFGDKYGKSPFNYAQAYDHSGWRAFLPFLIDNYKMNSTTITEEGVSAWYRLNAAGACASDGDTTANTVSQLQLEYYPKDVAQDKIFFSALLGSTAQVTVTVGGVDLGASWTHIPSGNAGIYHGSVSFKGHSGDVYVTITRGGATLVSLGGEQISSGCSNTLGIENWNAWVGSEMAGNSISVESPSLANQVCIQGWGKGNFAGICDFTCSLGYCPPSACVCTKMGPQPEMPKATGVQGYPTTGESASYSGLCSFACNYGNCIAGVCGTTKVPLNVPTTSPFVPDTCTAGTGSGAFAGLCSYGCNVGYCPIHNCTCTATGPLNVPSASNSSITGLSSVGGDSGLCNFACERGYCPDPTCVDNASPSTNCDNDDGTNAACDEPVVCDFTLSFGSMDDLQDALGDLDAVCVDYYMLDVLATVLNQTLANYTDITSSYDKKFDEYVEYIKEIIPKQLDAFMYPEEPYGPGNQFFQCTYNHIGRNSTTQSCPADIGIVSGTYTVYYELVDEDGFYKKLSTDYGIEESWVSFGNNKLDLSCTPEMDKIGCEMVHRTYTGFPVEADKSTIKVANPKDIMTMALPNIRSLKASISVAQIQLALGSWVGPTDDLVQSISLAVFMLSQAVSNMQEVVEIADSYEEEKKKDLISKILMGVLLVVPFLGEVDLVTDAFVGLSRIITIIGDAGVAATTIYAVVEDPKMAPLTILETLLFTGMRNPEEFSAMGTARRGMSKDDLKSLGSGIAALDKQFQDIVAKCVSK</sequence>
<reference evidence="3" key="1">
    <citation type="journal article" date="2017" name="Nat. Microbiol.">
        <title>Global analysis of biosynthetic gene clusters reveals vast potential of secondary metabolite production in Penicillium species.</title>
        <authorList>
            <person name="Nielsen J.C."/>
            <person name="Grijseels S."/>
            <person name="Prigent S."/>
            <person name="Ji B."/>
            <person name="Dainat J."/>
            <person name="Nielsen K.F."/>
            <person name="Frisvad J.C."/>
            <person name="Workman M."/>
            <person name="Nielsen J."/>
        </authorList>
    </citation>
    <scope>NUCLEOTIDE SEQUENCE [LARGE SCALE GENOMIC DNA]</scope>
    <source>
        <strain evidence="3">IBT 29486</strain>
    </source>
</reference>
<accession>A0A1V6REX5</accession>
<dbReference type="OrthoDB" id="1046782at2759"/>
<evidence type="ECO:0000256" key="1">
    <source>
        <dbReference type="SAM" id="SignalP"/>
    </source>
</evidence>
<evidence type="ECO:0000313" key="2">
    <source>
        <dbReference type="EMBL" id="OQD99706.1"/>
    </source>
</evidence>
<dbReference type="InterPro" id="IPR051130">
    <property type="entry name" value="Mito_struct-func_regulator"/>
</dbReference>
<keyword evidence="3" id="KW-1185">Reference proteome</keyword>
<dbReference type="Gene3D" id="3.20.20.80">
    <property type="entry name" value="Glycosidases"/>
    <property type="match status" value="1"/>
</dbReference>
<organism evidence="2 3">
    <name type="scientific">Penicillium vulpinum</name>
    <dbReference type="NCBI Taxonomy" id="29845"/>
    <lineage>
        <taxon>Eukaryota</taxon>
        <taxon>Fungi</taxon>
        <taxon>Dikarya</taxon>
        <taxon>Ascomycota</taxon>
        <taxon>Pezizomycotina</taxon>
        <taxon>Eurotiomycetes</taxon>
        <taxon>Eurotiomycetidae</taxon>
        <taxon>Eurotiales</taxon>
        <taxon>Aspergillaceae</taxon>
        <taxon>Penicillium</taxon>
    </lineage>
</organism>
<evidence type="ECO:0000313" key="3">
    <source>
        <dbReference type="Proteomes" id="UP000191518"/>
    </source>
</evidence>
<dbReference type="CDD" id="cd11577">
    <property type="entry name" value="GH71"/>
    <property type="match status" value="1"/>
</dbReference>
<proteinExistence type="predicted"/>
<dbReference type="EMBL" id="MDYP01000062">
    <property type="protein sequence ID" value="OQD99706.1"/>
    <property type="molecule type" value="Genomic_DNA"/>
</dbReference>
<dbReference type="Proteomes" id="UP000191518">
    <property type="component" value="Unassembled WGS sequence"/>
</dbReference>
<keyword evidence="1" id="KW-0732">Signal</keyword>
<feature type="signal peptide" evidence="1">
    <location>
        <begin position="1"/>
        <end position="20"/>
    </location>
</feature>
<dbReference type="Pfam" id="PF03659">
    <property type="entry name" value="Glyco_hydro_71"/>
    <property type="match status" value="1"/>
</dbReference>
<feature type="chain" id="PRO_5010741692" evidence="1">
    <location>
        <begin position="21"/>
        <end position="1025"/>
    </location>
</feature>
<dbReference type="PANTHER" id="PTHR43173">
    <property type="entry name" value="ABC1 FAMILY PROTEIN"/>
    <property type="match status" value="1"/>
</dbReference>
<dbReference type="InterPro" id="IPR005197">
    <property type="entry name" value="Glyco_hydro_71"/>
</dbReference>
<name>A0A1V6REX5_9EURO</name>
<gene>
    <name evidence="2" type="ORF">PENVUL_c062G09877</name>
</gene>
<dbReference type="GO" id="GO:0051118">
    <property type="term" value="F:glucan endo-1,3-alpha-glucosidase activity"/>
    <property type="evidence" value="ECO:0007669"/>
    <property type="project" value="InterPro"/>
</dbReference>
<dbReference type="PANTHER" id="PTHR43173:SF33">
    <property type="entry name" value="ASCUS WALL ENDO-1,3-ALPHA-GLUCANASE-RELATED"/>
    <property type="match status" value="1"/>
</dbReference>
<protein>
    <submittedName>
        <fullName evidence="2">Uncharacterized protein</fullName>
    </submittedName>
</protein>